<dbReference type="EMBL" id="AYXT01000010">
    <property type="protein sequence ID" value="ETF02436.1"/>
    <property type="molecule type" value="Genomic_DNA"/>
</dbReference>
<evidence type="ECO:0000313" key="3">
    <source>
        <dbReference type="Proteomes" id="UP000018733"/>
    </source>
</evidence>
<gene>
    <name evidence="2" type="ORF">W822_16115</name>
</gene>
<keyword evidence="3" id="KW-1185">Reference proteome</keyword>
<evidence type="ECO:0000256" key="1">
    <source>
        <dbReference type="SAM" id="SignalP"/>
    </source>
</evidence>
<dbReference type="Proteomes" id="UP000018733">
    <property type="component" value="Unassembled WGS sequence"/>
</dbReference>
<protein>
    <submittedName>
        <fullName evidence="2">Uncharacterized protein</fullName>
    </submittedName>
</protein>
<dbReference type="HOGENOM" id="CLU_2230730_0_0_4"/>
<accession>V8QR31</accession>
<comment type="caution">
    <text evidence="2">The sequence shown here is derived from an EMBL/GenBank/DDBJ whole genome shotgun (WGS) entry which is preliminary data.</text>
</comment>
<feature type="chain" id="PRO_5004771927" evidence="1">
    <location>
        <begin position="22"/>
        <end position="105"/>
    </location>
</feature>
<sequence>MKKMTFVFASLCAAASLQAYAAEPVKPAFQHASMVCKQVQAKAEETLAARKSGHNDREGDKAKLGKQAGEPMFVYAIDVAYESDVNKTGIGQEAYDYCMLHKASS</sequence>
<dbReference type="AlphaFoldDB" id="V8QR31"/>
<dbReference type="OrthoDB" id="8685997at2"/>
<evidence type="ECO:0000313" key="2">
    <source>
        <dbReference type="EMBL" id="ETF02436.1"/>
    </source>
</evidence>
<organism evidence="2 3">
    <name type="scientific">Advenella kashmirensis W13003</name>
    <dbReference type="NCBI Taxonomy" id="1424334"/>
    <lineage>
        <taxon>Bacteria</taxon>
        <taxon>Pseudomonadati</taxon>
        <taxon>Pseudomonadota</taxon>
        <taxon>Betaproteobacteria</taxon>
        <taxon>Burkholderiales</taxon>
        <taxon>Alcaligenaceae</taxon>
    </lineage>
</organism>
<dbReference type="PATRIC" id="fig|1424334.3.peg.3233"/>
<dbReference type="RefSeq" id="WP_024006167.1">
    <property type="nucleotide sequence ID" value="NZ_KI650980.1"/>
</dbReference>
<feature type="signal peptide" evidence="1">
    <location>
        <begin position="1"/>
        <end position="21"/>
    </location>
</feature>
<reference evidence="2 3" key="1">
    <citation type="journal article" date="2014" name="Genome Announc.">
        <title>Draft Genome Sequence of Advenella kashmirensis Strain W13003, a Polycyclic Aromatic Hydrocarbon-Degrading Bacterium.</title>
        <authorList>
            <person name="Wang X."/>
            <person name="Jin D."/>
            <person name="Zhou L."/>
            <person name="Wu L."/>
            <person name="An W."/>
            <person name="Zhao L."/>
        </authorList>
    </citation>
    <scope>NUCLEOTIDE SEQUENCE [LARGE SCALE GENOMIC DNA]</scope>
    <source>
        <strain evidence="2 3">W13003</strain>
    </source>
</reference>
<proteinExistence type="predicted"/>
<dbReference type="STRING" id="1424334.W822_16115"/>
<name>V8QR31_9BURK</name>
<keyword evidence="1" id="KW-0732">Signal</keyword>